<evidence type="ECO:0000256" key="2">
    <source>
        <dbReference type="ARBA" id="ARBA00022618"/>
    </source>
</evidence>
<evidence type="ECO:0000256" key="4">
    <source>
        <dbReference type="ARBA" id="ARBA00022679"/>
    </source>
</evidence>
<dbReference type="OrthoDB" id="9808936at2"/>
<evidence type="ECO:0000259" key="12">
    <source>
        <dbReference type="Pfam" id="PF04101"/>
    </source>
</evidence>
<sequence length="357" mass="37751">MTTKTLLIMAGGTGGHIMPGLAVAHEMQSRGWRVLWLGHPDRMEGRLVPPQGIDLLPVHFTGLRGKGVAALIKLPLTLTRACVQAGRHFARVRPDVVLGMGGYVAFPGGLMAALRRVPLVIHEQNAVAGTANRWLAKLASKVLVGFPGALPGAVMVGNPVRHTIAQVSPAAERYASREGPLRVLVVGGSLGAAALNSVLPQALAQLAEAERPLVTHQAGEQHLATLRASYESHGVQAVCHAFIDDMAKALSDADLVICRAGAMTVAEVAAVGVAALFVPLPHAIDDHQTANARYLSECQGAWLQKQPAFTAEWLSGWLRSVTRKELAQVAVHAHEHASLNSTALIADACEQLTRSQA</sequence>
<name>A0A410GCR3_9BURK</name>
<keyword evidence="2 10" id="KW-0132">Cell division</keyword>
<keyword evidence="5 10" id="KW-0133">Cell shape</keyword>
<organism evidence="13 14">
    <name type="scientific">Pollutimonas thiosulfatoxidans</name>
    <dbReference type="NCBI Taxonomy" id="2028345"/>
    <lineage>
        <taxon>Bacteria</taxon>
        <taxon>Pseudomonadati</taxon>
        <taxon>Pseudomonadota</taxon>
        <taxon>Betaproteobacteria</taxon>
        <taxon>Burkholderiales</taxon>
        <taxon>Alcaligenaceae</taxon>
        <taxon>Pollutimonas</taxon>
    </lineage>
</organism>
<evidence type="ECO:0000256" key="10">
    <source>
        <dbReference type="HAMAP-Rule" id="MF_00033"/>
    </source>
</evidence>
<protein>
    <recommendedName>
        <fullName evidence="10">UDP-N-acetylglucosamine--N-acetylmuramyl-(pentapeptide) pyrophosphoryl-undecaprenol N-acetylglucosamine transferase</fullName>
        <ecNumber evidence="10">2.4.1.227</ecNumber>
    </recommendedName>
    <alternativeName>
        <fullName evidence="10">Undecaprenyl-PP-MurNAc-pentapeptide-UDPGlcNAc GlcNAc transferase</fullName>
    </alternativeName>
</protein>
<feature type="binding site" evidence="10">
    <location>
        <position position="125"/>
    </location>
    <ligand>
        <name>UDP-N-acetyl-alpha-D-glucosamine</name>
        <dbReference type="ChEBI" id="CHEBI:57705"/>
    </ligand>
</feature>
<feature type="domain" description="Glycosyl transferase family 28 C-terminal" evidence="12">
    <location>
        <begin position="183"/>
        <end position="331"/>
    </location>
</feature>
<dbReference type="KEGG" id="pus:CKA81_09720"/>
<keyword evidence="4 10" id="KW-0808">Transferase</keyword>
<feature type="binding site" evidence="10">
    <location>
        <position position="243"/>
    </location>
    <ligand>
        <name>UDP-N-acetyl-alpha-D-glucosamine</name>
        <dbReference type="ChEBI" id="CHEBI:57705"/>
    </ligand>
</feature>
<feature type="binding site" evidence="10">
    <location>
        <begin position="13"/>
        <end position="15"/>
    </location>
    <ligand>
        <name>UDP-N-acetyl-alpha-D-glucosamine</name>
        <dbReference type="ChEBI" id="CHEBI:57705"/>
    </ligand>
</feature>
<dbReference type="NCBIfam" id="TIGR01133">
    <property type="entry name" value="murG"/>
    <property type="match status" value="1"/>
</dbReference>
<dbReference type="Proteomes" id="UP000283474">
    <property type="component" value="Chromosome"/>
</dbReference>
<feature type="binding site" evidence="10">
    <location>
        <position position="288"/>
    </location>
    <ligand>
        <name>UDP-N-acetyl-alpha-D-glucosamine</name>
        <dbReference type="ChEBI" id="CHEBI:57705"/>
    </ligand>
</feature>
<evidence type="ECO:0000256" key="9">
    <source>
        <dbReference type="ARBA" id="ARBA00023316"/>
    </source>
</evidence>
<gene>
    <name evidence="10 13" type="primary">murG</name>
    <name evidence="13" type="ORF">CKA81_09720</name>
</gene>
<feature type="domain" description="Glycosyltransferase family 28 N-terminal" evidence="11">
    <location>
        <begin position="7"/>
        <end position="143"/>
    </location>
</feature>
<dbReference type="InterPro" id="IPR007235">
    <property type="entry name" value="Glyco_trans_28_C"/>
</dbReference>
<dbReference type="GO" id="GO:0009252">
    <property type="term" value="P:peptidoglycan biosynthetic process"/>
    <property type="evidence" value="ECO:0007669"/>
    <property type="project" value="UniProtKB-UniRule"/>
</dbReference>
<dbReference type="GO" id="GO:0005975">
    <property type="term" value="P:carbohydrate metabolic process"/>
    <property type="evidence" value="ECO:0007669"/>
    <property type="project" value="InterPro"/>
</dbReference>
<dbReference type="EMBL" id="CP022987">
    <property type="protein sequence ID" value="QAA94081.1"/>
    <property type="molecule type" value="Genomic_DNA"/>
</dbReference>
<evidence type="ECO:0000256" key="1">
    <source>
        <dbReference type="ARBA" id="ARBA00022475"/>
    </source>
</evidence>
<keyword evidence="3 10" id="KW-0328">Glycosyltransferase</keyword>
<accession>A0A410GCR3</accession>
<comment type="caution">
    <text evidence="10">Lacks conserved residue(s) required for the propagation of feature annotation.</text>
</comment>
<dbReference type="GO" id="GO:0071555">
    <property type="term" value="P:cell wall organization"/>
    <property type="evidence" value="ECO:0007669"/>
    <property type="project" value="UniProtKB-KW"/>
</dbReference>
<dbReference type="Pfam" id="PF04101">
    <property type="entry name" value="Glyco_tran_28_C"/>
    <property type="match status" value="1"/>
</dbReference>
<dbReference type="InterPro" id="IPR004276">
    <property type="entry name" value="GlycoTrans_28_N"/>
</dbReference>
<dbReference type="HAMAP" id="MF_00033">
    <property type="entry name" value="MurG"/>
    <property type="match status" value="1"/>
</dbReference>
<comment type="function">
    <text evidence="10">Cell wall formation. Catalyzes the transfer of a GlcNAc subunit on undecaprenyl-pyrophosphoryl-MurNAc-pentapeptide (lipid intermediate I) to form undecaprenyl-pyrophosphoryl-MurNAc-(pentapeptide)GlcNAc (lipid intermediate II).</text>
</comment>
<dbReference type="EC" id="2.4.1.227" evidence="10"/>
<keyword evidence="1 10" id="KW-1003">Cell membrane</keyword>
<dbReference type="RefSeq" id="WP_128355081.1">
    <property type="nucleotide sequence ID" value="NZ_CP022987.1"/>
</dbReference>
<dbReference type="PANTHER" id="PTHR21015:SF22">
    <property type="entry name" value="GLYCOSYLTRANSFERASE"/>
    <property type="match status" value="1"/>
</dbReference>
<evidence type="ECO:0000256" key="3">
    <source>
        <dbReference type="ARBA" id="ARBA00022676"/>
    </source>
</evidence>
<keyword evidence="9 10" id="KW-0961">Cell wall biogenesis/degradation</keyword>
<keyword evidence="6 10" id="KW-0573">Peptidoglycan synthesis</keyword>
<keyword evidence="14" id="KW-1185">Reference proteome</keyword>
<evidence type="ECO:0000313" key="13">
    <source>
        <dbReference type="EMBL" id="QAA94081.1"/>
    </source>
</evidence>
<dbReference type="AlphaFoldDB" id="A0A410GCR3"/>
<evidence type="ECO:0000259" key="11">
    <source>
        <dbReference type="Pfam" id="PF03033"/>
    </source>
</evidence>
<evidence type="ECO:0000256" key="5">
    <source>
        <dbReference type="ARBA" id="ARBA00022960"/>
    </source>
</evidence>
<dbReference type="GO" id="GO:0005886">
    <property type="term" value="C:plasma membrane"/>
    <property type="evidence" value="ECO:0007669"/>
    <property type="project" value="UniProtKB-SubCell"/>
</dbReference>
<evidence type="ECO:0000256" key="7">
    <source>
        <dbReference type="ARBA" id="ARBA00023136"/>
    </source>
</evidence>
<keyword evidence="7 10" id="KW-0472">Membrane</keyword>
<comment type="similarity">
    <text evidence="10">Belongs to the glycosyltransferase 28 family. MurG subfamily.</text>
</comment>
<dbReference type="UniPathway" id="UPA00219"/>
<evidence type="ECO:0000256" key="8">
    <source>
        <dbReference type="ARBA" id="ARBA00023306"/>
    </source>
</evidence>
<feature type="binding site" evidence="10">
    <location>
        <position position="189"/>
    </location>
    <ligand>
        <name>UDP-N-acetyl-alpha-D-glucosamine</name>
        <dbReference type="ChEBI" id="CHEBI:57705"/>
    </ligand>
</feature>
<dbReference type="GO" id="GO:0008360">
    <property type="term" value="P:regulation of cell shape"/>
    <property type="evidence" value="ECO:0007669"/>
    <property type="project" value="UniProtKB-KW"/>
</dbReference>
<comment type="pathway">
    <text evidence="10">Cell wall biogenesis; peptidoglycan biosynthesis.</text>
</comment>
<comment type="catalytic activity">
    <reaction evidence="10">
        <text>di-trans,octa-cis-undecaprenyl diphospho-N-acetyl-alpha-D-muramoyl-L-alanyl-D-glutamyl-meso-2,6-diaminopimeloyl-D-alanyl-D-alanine + UDP-N-acetyl-alpha-D-glucosamine = di-trans,octa-cis-undecaprenyl diphospho-[N-acetyl-alpha-D-glucosaminyl-(1-&gt;4)]-N-acetyl-alpha-D-muramoyl-L-alanyl-D-glutamyl-meso-2,6-diaminopimeloyl-D-alanyl-D-alanine + UDP + H(+)</text>
        <dbReference type="Rhea" id="RHEA:31227"/>
        <dbReference type="ChEBI" id="CHEBI:15378"/>
        <dbReference type="ChEBI" id="CHEBI:57705"/>
        <dbReference type="ChEBI" id="CHEBI:58223"/>
        <dbReference type="ChEBI" id="CHEBI:61387"/>
        <dbReference type="ChEBI" id="CHEBI:61388"/>
        <dbReference type="EC" id="2.4.1.227"/>
    </reaction>
</comment>
<reference evidence="13 14" key="1">
    <citation type="submission" date="2017-08" db="EMBL/GenBank/DDBJ databases">
        <authorList>
            <person name="Park S.-J."/>
            <person name="Kim H."/>
        </authorList>
    </citation>
    <scope>NUCLEOTIDE SEQUENCE [LARGE SCALE GENOMIC DNA]</scope>
    <source>
        <strain evidence="14">ye3</strain>
    </source>
</reference>
<feature type="binding site" evidence="10">
    <location>
        <position position="161"/>
    </location>
    <ligand>
        <name>UDP-N-acetyl-alpha-D-glucosamine</name>
        <dbReference type="ChEBI" id="CHEBI:57705"/>
    </ligand>
</feature>
<keyword evidence="8 10" id="KW-0131">Cell cycle</keyword>
<dbReference type="GO" id="GO:0051301">
    <property type="term" value="P:cell division"/>
    <property type="evidence" value="ECO:0007669"/>
    <property type="project" value="UniProtKB-KW"/>
</dbReference>
<dbReference type="CDD" id="cd03785">
    <property type="entry name" value="GT28_MurG"/>
    <property type="match status" value="1"/>
</dbReference>
<dbReference type="PANTHER" id="PTHR21015">
    <property type="entry name" value="UDP-N-ACETYLGLUCOSAMINE--N-ACETYLMURAMYL-(PENTAPEPTIDE) PYROPHOSPHORYL-UNDECAPRENOL N-ACETYLGLUCOSAMINE TRANSFERASE 1"/>
    <property type="match status" value="1"/>
</dbReference>
<dbReference type="SUPFAM" id="SSF53756">
    <property type="entry name" value="UDP-Glycosyltransferase/glycogen phosphorylase"/>
    <property type="match status" value="1"/>
</dbReference>
<comment type="subcellular location">
    <subcellularLocation>
        <location evidence="10">Cell membrane</location>
        <topology evidence="10">Peripheral membrane protein</topology>
        <orientation evidence="10">Cytoplasmic side</orientation>
    </subcellularLocation>
</comment>
<dbReference type="Gene3D" id="3.40.50.2000">
    <property type="entry name" value="Glycogen Phosphorylase B"/>
    <property type="match status" value="2"/>
</dbReference>
<dbReference type="GO" id="GO:0050511">
    <property type="term" value="F:undecaprenyldiphospho-muramoylpentapeptide beta-N-acetylglucosaminyltransferase activity"/>
    <property type="evidence" value="ECO:0007669"/>
    <property type="project" value="UniProtKB-UniRule"/>
</dbReference>
<evidence type="ECO:0000313" key="14">
    <source>
        <dbReference type="Proteomes" id="UP000283474"/>
    </source>
</evidence>
<dbReference type="Pfam" id="PF03033">
    <property type="entry name" value="Glyco_transf_28"/>
    <property type="match status" value="1"/>
</dbReference>
<evidence type="ECO:0000256" key="6">
    <source>
        <dbReference type="ARBA" id="ARBA00022984"/>
    </source>
</evidence>
<proteinExistence type="inferred from homology"/>
<dbReference type="GO" id="GO:0051991">
    <property type="term" value="F:UDP-N-acetyl-D-glucosamine:N-acetylmuramoyl-L-alanyl-D-glutamyl-meso-2,6-diaminopimelyl-D-alanyl-D-alanine-diphosphoundecaprenol 4-beta-N-acetylglucosaminlytransferase activity"/>
    <property type="evidence" value="ECO:0007669"/>
    <property type="project" value="RHEA"/>
</dbReference>
<dbReference type="InterPro" id="IPR006009">
    <property type="entry name" value="GlcNAc_MurG"/>
</dbReference>